<keyword evidence="1" id="KW-0175">Coiled coil</keyword>
<dbReference type="FunFam" id="1.20.58.830:FF:000021">
    <property type="entry name" value="Erythrocyte membrane protein 1, PfEMP1"/>
    <property type="match status" value="1"/>
</dbReference>
<evidence type="ECO:0008006" key="10">
    <source>
        <dbReference type="Google" id="ProtNLM"/>
    </source>
</evidence>
<feature type="domain" description="Duffy-antigen binding" evidence="5">
    <location>
        <begin position="2075"/>
        <end position="2238"/>
    </location>
</feature>
<evidence type="ECO:0000313" key="9">
    <source>
        <dbReference type="EMBL" id="EUT70327.1"/>
    </source>
</evidence>
<dbReference type="Pfam" id="PF03011">
    <property type="entry name" value="PFEMP"/>
    <property type="match status" value="1"/>
</dbReference>
<feature type="domain" description="Duffy-binding-like" evidence="8">
    <location>
        <begin position="1874"/>
        <end position="2016"/>
    </location>
</feature>
<evidence type="ECO:0000259" key="8">
    <source>
        <dbReference type="Pfam" id="PF22672"/>
    </source>
</evidence>
<dbReference type="GO" id="GO:0046789">
    <property type="term" value="F:host cell surface receptor binding"/>
    <property type="evidence" value="ECO:0007669"/>
    <property type="project" value="InterPro"/>
</dbReference>
<keyword evidence="3" id="KW-0472">Membrane</keyword>
<keyword evidence="3" id="KW-1133">Transmembrane helix</keyword>
<evidence type="ECO:0000259" key="7">
    <source>
        <dbReference type="Pfam" id="PF18562"/>
    </source>
</evidence>
<feature type="non-terminal residue" evidence="9">
    <location>
        <position position="2447"/>
    </location>
</feature>
<dbReference type="Pfam" id="PF18562">
    <property type="entry name" value="CIDR1_gamma"/>
    <property type="match status" value="1"/>
</dbReference>
<dbReference type="InterPro" id="IPR029210">
    <property type="entry name" value="PfEMP1_NTS"/>
</dbReference>
<feature type="domain" description="Duffy-antigen binding" evidence="5">
    <location>
        <begin position="126"/>
        <end position="300"/>
    </location>
</feature>
<dbReference type="InterPro" id="IPR042202">
    <property type="entry name" value="Duffy-ag-bd_sf"/>
</dbReference>
<feature type="domain" description="Duffy-antigen binding" evidence="5">
    <location>
        <begin position="1262"/>
        <end position="1441"/>
    </location>
</feature>
<dbReference type="Gene3D" id="1.20.1310.20">
    <property type="entry name" value="Duffy-antigen binding domain"/>
    <property type="match status" value="5"/>
</dbReference>
<evidence type="ECO:0000256" key="1">
    <source>
        <dbReference type="SAM" id="Coils"/>
    </source>
</evidence>
<dbReference type="Gene3D" id="1.20.58.1930">
    <property type="match status" value="1"/>
</dbReference>
<feature type="compositionally biased region" description="Low complexity" evidence="2">
    <location>
        <begin position="1"/>
        <end position="12"/>
    </location>
</feature>
<dbReference type="SUPFAM" id="SSF140924">
    <property type="entry name" value="Duffy binding domain-like"/>
    <property type="match status" value="6"/>
</dbReference>
<feature type="domain" description="Plasmodium falciparum erythrocyte membrane protein-1 N-terminal segment" evidence="6">
    <location>
        <begin position="21"/>
        <end position="56"/>
    </location>
</feature>
<feature type="region of interest" description="Disordered" evidence="2">
    <location>
        <begin position="1553"/>
        <end position="1579"/>
    </location>
</feature>
<feature type="domain" description="Duffy-binding-like" evidence="8">
    <location>
        <begin position="304"/>
        <end position="453"/>
    </location>
</feature>
<feature type="domain" description="Duffy-antigen binding" evidence="5">
    <location>
        <begin position="1689"/>
        <end position="1870"/>
    </location>
</feature>
<feature type="coiled-coil region" evidence="1">
    <location>
        <begin position="1084"/>
        <end position="1118"/>
    </location>
</feature>
<dbReference type="InterPro" id="IPR004258">
    <property type="entry name" value="DBL"/>
</dbReference>
<evidence type="ECO:0000256" key="2">
    <source>
        <dbReference type="SAM" id="MobiDB-lite"/>
    </source>
</evidence>
<dbReference type="Proteomes" id="UP000030666">
    <property type="component" value="Unassembled WGS sequence"/>
</dbReference>
<name>W7FVS4_PLAFA</name>
<proteinExistence type="predicted"/>
<dbReference type="Pfam" id="PF15447">
    <property type="entry name" value="NTS"/>
    <property type="match status" value="1"/>
</dbReference>
<accession>W7FVS4</accession>
<feature type="region of interest" description="Disordered" evidence="2">
    <location>
        <begin position="2358"/>
        <end position="2418"/>
    </location>
</feature>
<evidence type="ECO:0000259" key="4">
    <source>
        <dbReference type="Pfam" id="PF03011"/>
    </source>
</evidence>
<dbReference type="Pfam" id="PF05424">
    <property type="entry name" value="Duffy_binding"/>
    <property type="match status" value="5"/>
</dbReference>
<feature type="region of interest" description="Disordered" evidence="2">
    <location>
        <begin position="706"/>
        <end position="749"/>
    </location>
</feature>
<dbReference type="GO" id="GO:0016020">
    <property type="term" value="C:membrane"/>
    <property type="evidence" value="ECO:0007669"/>
    <property type="project" value="InterPro"/>
</dbReference>
<gene>
    <name evidence="9" type="ORF">PFAG_06079</name>
</gene>
<evidence type="ECO:0000256" key="3">
    <source>
        <dbReference type="SAM" id="Phobius"/>
    </source>
</evidence>
<feature type="domain" description="Duffy-binding-like" evidence="4">
    <location>
        <begin position="564"/>
        <end position="707"/>
    </location>
</feature>
<feature type="transmembrane region" description="Helical" evidence="3">
    <location>
        <begin position="2424"/>
        <end position="2446"/>
    </location>
</feature>
<dbReference type="EMBL" id="KE123550">
    <property type="protein sequence ID" value="EUT70327.1"/>
    <property type="molecule type" value="Genomic_DNA"/>
</dbReference>
<keyword evidence="3" id="KW-0812">Transmembrane</keyword>
<organism evidence="9">
    <name type="scientific">Plasmodium falciparum Santa Lucia</name>
    <dbReference type="NCBI Taxonomy" id="478859"/>
    <lineage>
        <taxon>Eukaryota</taxon>
        <taxon>Sar</taxon>
        <taxon>Alveolata</taxon>
        <taxon>Apicomplexa</taxon>
        <taxon>Aconoidasida</taxon>
        <taxon>Haemosporida</taxon>
        <taxon>Plasmodiidae</taxon>
        <taxon>Plasmodium</taxon>
        <taxon>Plasmodium (Laverania)</taxon>
    </lineage>
</organism>
<feature type="region of interest" description="Disordered" evidence="2">
    <location>
        <begin position="812"/>
        <end position="831"/>
    </location>
</feature>
<evidence type="ECO:0000259" key="5">
    <source>
        <dbReference type="Pfam" id="PF05424"/>
    </source>
</evidence>
<dbReference type="Pfam" id="PF22672">
    <property type="entry name" value="DBL_C"/>
    <property type="match status" value="2"/>
</dbReference>
<dbReference type="InterPro" id="IPR008602">
    <property type="entry name" value="Duffy-antigen-binding"/>
</dbReference>
<evidence type="ECO:0000259" key="6">
    <source>
        <dbReference type="Pfam" id="PF15447"/>
    </source>
</evidence>
<dbReference type="FunFam" id="1.20.58.830:FF:000006">
    <property type="entry name" value="Erythrocyte membrane protein 1, PfEMP1"/>
    <property type="match status" value="1"/>
</dbReference>
<reference evidence="9" key="1">
    <citation type="submission" date="2013-02" db="EMBL/GenBank/DDBJ databases">
        <title>The Genome Sequence of Plasmodium falciparum Santa Lucia.</title>
        <authorList>
            <consortium name="The Broad Institute Genome Sequencing Platform"/>
            <consortium name="The Broad Institute Genome Sequencing Center for Infectious Disease"/>
            <person name="Neafsey D."/>
            <person name="Cheeseman I."/>
            <person name="Volkman S."/>
            <person name="Adams J."/>
            <person name="Walker B."/>
            <person name="Young S.K."/>
            <person name="Zeng Q."/>
            <person name="Gargeya S."/>
            <person name="Fitzgerald M."/>
            <person name="Haas B."/>
            <person name="Abouelleil A."/>
            <person name="Alvarado L."/>
            <person name="Arachchi H.M."/>
            <person name="Berlin A.M."/>
            <person name="Chapman S.B."/>
            <person name="Dewar J."/>
            <person name="Goldberg J."/>
            <person name="Griggs A."/>
            <person name="Gujja S."/>
            <person name="Hansen M."/>
            <person name="Howarth C."/>
            <person name="Imamovic A."/>
            <person name="Larimer J."/>
            <person name="McCowan C."/>
            <person name="Murphy C."/>
            <person name="Neiman D."/>
            <person name="Pearson M."/>
            <person name="Priest M."/>
            <person name="Roberts A."/>
            <person name="Saif S."/>
            <person name="Shea T."/>
            <person name="Sisk P."/>
            <person name="Sykes S."/>
            <person name="Wortman J."/>
            <person name="Nusbaum C."/>
            <person name="Birren B."/>
        </authorList>
    </citation>
    <scope>NUCLEOTIDE SEQUENCE [LARGE SCALE GENOMIC DNA]</scope>
    <source>
        <strain evidence="9">Santa Lucia</strain>
    </source>
</reference>
<sequence>MGSQSSKSSQPSVVTNESEKSARNVLENIAEIISNEVKKDAEKRGKSLKGNYKNAKFHQPLLKAAEYVWTPPSNPCYFNFKFDTNATNQSSQDRDPCHMRDTNRFSDNGDAICTNNKINCNKGGCGACAPYRRRHICDYNLEFINEQNVLTTHDLLGNVLVTAKYEGDSIVKNHPHKETSEVCTALARSFADIGDIVRGKDLFLGSNKEKEKIENSLQNIFKNIKKNNNTLENLTDKQIREYWWALNREDVWKALTCSAQNNEVYFIQSENNTQLFSNPKCGHEQGNVPTNLDYVPQFLRWFEEWAEEFCRKKKIKLENIKNECRGETSGKRYCSGEGYDCTQTDLRHNKIFVDLDCPNCEKACRNYQKWIENKRNEFIKQKNKYNIEINNNKRDTSHNDYDQNFYQDLKKKNNGSSVDNFLVSLNEGKQCRGNNDKKYEMDFKKPEETFGSSEYCGTCPLFGVKCENNECKPISEEDYKKGKNFNVKKSSNGKPTQIDLLISDTRVVDTPKDFNTACNNSYFFKGIRDQKWTCQYIDEIDRCTLQSKVKKSTYFDNKIAFKVLLERWLKDFLEGYNKSKRKIEVCTKNDDSCIKGCKEKCECVESWLKKKEAEWEKINQHYKQNSLYKYSVPSWVNSFLTQKYFSSDFINALEAFDNISSLKNLKEYKDDIIKINKIRTIDDDLIKELISKLKEEIATCKKQHDDNKGQKCCINMPKSENDEDEEQDDEPSLPKPLPTPNPCVESSGVHTTKTVTDVAKILQGEANERMLKNSSNGNDKGESVLKGDIKNAKFKNGGEGKNLNGDICKIDTTYSNDKRGSNKGGPCTGKNQERFKIGTEWSYKDNHKKQTHPDAYMPPRREHMCTSNLEHLNTGNRGLNDSNLASHSLLGDVLLAAKYEAENIKKLYVENNDRKDLNAANDKETVCRAIKYSFADIGDIIRGTDLWDINGDATGVQNNLKDIFSKITEELKKQHPDKFNDNDKYATDDPKHTKLRADWWEANRDQVWKAMQCGNDNPCSGESDHTPLDDYIPQKLRWMTEWAEWYCKYQSQEYEKLKVCEKCNVADGKCTQGNGECANCATKCKQYAQNVKKWEDQWKQIKDKYDELYKNAEKYNDNGSQNTKNKEDYVLKFLNELHTQNKGNKIYDTAEGYIHQEAAMDCEKQTQFCKNKNGVKKPNGTDDNEYAFRNYPNGYDNACICENKKKPAPVPKKQEEDECEIVKKLLNNKRENSDVGNCQRKDKKKPYPGWDCTNTILVTGKGECMPPRRIKLCLYFLSHENERKNLNTQEDLRKAFIKCAAAETFLSWNYYKKTNSNNLNEKLREGTIPSEFLRSMFYTFGDYRDFFFGSDISKLNKHTKVLKANLHRIFNDHGKSDDKGKRETWWNEYAPAIWEGMLCALEEIGGNYTIKYTYNYKDVTFSDNPSAPTLSKFAERPQFLRWFTEWGDEFCKEQKKEFKTLKTACEDYECNISDENTKKKCEEACKKYQAFIEQWKPQYEKQRGKFKNDKDTDKYKDYPIESYIDNATDAHEYLHRQLKELCGNNDCSCMEKPSSQLPKTKSTSEPPNSNDMPASLDEVPEGYENKCDCKLQKMEKPDPSLNCIDKSAFQLYAKAKNDLHGMKDKLKGKNPNDIYEEATNGTNGINIICKINEKISKQNNACKNNENPFDHIDKWDCKERTNRVDTENICIPPRRKYMCTNPLENLGAKKSTLDILFRKLLRTAAYEGKHIKDSWDDTKNPKKRNQLCDAMKYSFADLADIIRGTDIYKGPIGANEVETKLRAIFENIYKKWKTENKGINKYHDIQSFRFAWWDANREYVWKAMTCDAPEDSMLFKKLENGEIPNLILSQHKCGYNDHPPVDDYIPQRLRWMKEWGEYVCKILNEKVNDMKNDCEKCKLNDKKCSDNDDGIKCRSCKEKCKEYTKLIHNLKSQFNIQKKKYNELYTKIQNNRRGFINDNDKNVIEFFEKVKMINNCNVGTPDKYLDKAIHCIHYNFTQNGIKSKPYAFNNHPEKYKSHCSCTITHHPLDKCPNYKTNAYCKTIRHINPCITKNFDNNLETWTGFVVDNKKDKNKGVLVPPRRRHLCTRKLTGNRYRINEKDNLKQNLIDSAFSHGMLLGKTFNDYTNQGMESMKYSFADYADIIKGTDMIGGSNIDDFNKDLKQMFPENNSENIGKTTISREQWWEENKKHVWNAMLCGYQKGNNNKQLDQKWCNVPNEDKTDQFLRWFQEWTETFCTRKKELQEEVQKQCKDVICDNNTGKTNSTCSRACKNYSNFILTKKHEYESLNSQYDMNYKEIKAYNKEAPNYFKEKCNGKCECLSKNFNEDKKWEKPYETLDNEELKNKCDCQKPEKKIVIHEEPQEPVPPPPKVPEAQPETDEAVPEETEELPTPPAPASPASSKPPKQKPKKRQITPKNYRLTDVLLPSVFPLSVGIAFAAFSYFVLK</sequence>
<feature type="region of interest" description="Disordered" evidence="2">
    <location>
        <begin position="1"/>
        <end position="21"/>
    </location>
</feature>
<feature type="domain" description="Cysteine-rich interdomain region 1 gamma" evidence="7">
    <location>
        <begin position="496"/>
        <end position="546"/>
    </location>
</feature>
<feature type="compositionally biased region" description="Acidic residues" evidence="2">
    <location>
        <begin position="2377"/>
        <end position="2389"/>
    </location>
</feature>
<feature type="compositionally biased region" description="Polar residues" evidence="2">
    <location>
        <begin position="1553"/>
        <end position="1572"/>
    </location>
</feature>
<feature type="compositionally biased region" description="Acidic residues" evidence="2">
    <location>
        <begin position="721"/>
        <end position="731"/>
    </location>
</feature>
<dbReference type="InterPro" id="IPR041480">
    <property type="entry name" value="CIDR1_gamma"/>
</dbReference>
<protein>
    <recommendedName>
        <fullName evidence="10">Duffy-binding-like domain-containing protein</fullName>
    </recommendedName>
</protein>
<feature type="compositionally biased region" description="Basic residues" evidence="2">
    <location>
        <begin position="2405"/>
        <end position="2414"/>
    </location>
</feature>
<dbReference type="Gene3D" id="1.20.58.830">
    <property type="match status" value="5"/>
</dbReference>
<feature type="coiled-coil region" evidence="1">
    <location>
        <begin position="1880"/>
        <end position="1933"/>
    </location>
</feature>
<feature type="domain" description="Duffy-antigen binding" evidence="5">
    <location>
        <begin position="854"/>
        <end position="1037"/>
    </location>
</feature>
<dbReference type="InterPro" id="IPR054595">
    <property type="entry name" value="DBL_C"/>
</dbReference>